<evidence type="ECO:0000259" key="2">
    <source>
        <dbReference type="PROSITE" id="PS51340"/>
    </source>
</evidence>
<evidence type="ECO:0000313" key="3">
    <source>
        <dbReference type="EMBL" id="OUE05098.1"/>
    </source>
</evidence>
<evidence type="ECO:0000256" key="1">
    <source>
        <dbReference type="SAM" id="MobiDB-lite"/>
    </source>
</evidence>
<feature type="domain" description="MOSC" evidence="2">
    <location>
        <begin position="43"/>
        <end position="180"/>
    </location>
</feature>
<reference evidence="3 4" key="1">
    <citation type="submission" date="2016-08" db="EMBL/GenBank/DDBJ databases">
        <title>Genome sequence of Clavibacter michiganensis subsp. michiganensis strain CASJ007.</title>
        <authorList>
            <person name="Thapa S.P."/>
            <person name="Coaker G."/>
        </authorList>
    </citation>
    <scope>NUCLEOTIDE SEQUENCE [LARGE SCALE GENOMIC DNA]</scope>
    <source>
        <strain evidence="3">CASJ007</strain>
    </source>
</reference>
<dbReference type="Proteomes" id="UP000195062">
    <property type="component" value="Unassembled WGS sequence"/>
</dbReference>
<dbReference type="Gene3D" id="2.40.33.20">
    <property type="entry name" value="PK beta-barrel domain-like"/>
    <property type="match status" value="1"/>
</dbReference>
<accession>A0A251XPW5</accession>
<dbReference type="Pfam" id="PF03473">
    <property type="entry name" value="MOSC"/>
    <property type="match status" value="1"/>
</dbReference>
<feature type="compositionally biased region" description="Basic and acidic residues" evidence="1">
    <location>
        <begin position="30"/>
        <end position="42"/>
    </location>
</feature>
<dbReference type="InterPro" id="IPR005302">
    <property type="entry name" value="MoCF_Sase_C"/>
</dbReference>
<feature type="region of interest" description="Disordered" evidence="1">
    <location>
        <begin position="183"/>
        <end position="206"/>
    </location>
</feature>
<proteinExistence type="predicted"/>
<name>A0A251XPW5_CLAMM</name>
<comment type="caution">
    <text evidence="3">The sequence shown here is derived from an EMBL/GenBank/DDBJ whole genome shotgun (WGS) entry which is preliminary data.</text>
</comment>
<gene>
    <name evidence="3" type="ORF">CMMCAS07_09115</name>
</gene>
<dbReference type="GO" id="GO:0003824">
    <property type="term" value="F:catalytic activity"/>
    <property type="evidence" value="ECO:0007669"/>
    <property type="project" value="InterPro"/>
</dbReference>
<dbReference type="PROSITE" id="PS51340">
    <property type="entry name" value="MOSC"/>
    <property type="match status" value="1"/>
</dbReference>
<evidence type="ECO:0000313" key="4">
    <source>
        <dbReference type="Proteomes" id="UP000195062"/>
    </source>
</evidence>
<dbReference type="InterPro" id="IPR011037">
    <property type="entry name" value="Pyrv_Knase-like_insert_dom_sf"/>
</dbReference>
<feature type="region of interest" description="Disordered" evidence="1">
    <location>
        <begin position="30"/>
        <end position="49"/>
    </location>
</feature>
<dbReference type="SUPFAM" id="SSF50800">
    <property type="entry name" value="PK beta-barrel domain-like"/>
    <property type="match status" value="1"/>
</dbReference>
<protein>
    <submittedName>
        <fullName evidence="3">MOSC domain protein</fullName>
    </submittedName>
</protein>
<keyword evidence="4" id="KW-1185">Reference proteome</keyword>
<dbReference type="GO" id="GO:0030151">
    <property type="term" value="F:molybdenum ion binding"/>
    <property type="evidence" value="ECO:0007669"/>
    <property type="project" value="InterPro"/>
</dbReference>
<dbReference type="GO" id="GO:0030170">
    <property type="term" value="F:pyridoxal phosphate binding"/>
    <property type="evidence" value="ECO:0007669"/>
    <property type="project" value="InterPro"/>
</dbReference>
<dbReference type="AlphaFoldDB" id="A0A251XPW5"/>
<organism evidence="3 4">
    <name type="scientific">Clavibacter michiganensis subsp. michiganensis</name>
    <dbReference type="NCBI Taxonomy" id="33013"/>
    <lineage>
        <taxon>Bacteria</taxon>
        <taxon>Bacillati</taxon>
        <taxon>Actinomycetota</taxon>
        <taxon>Actinomycetes</taxon>
        <taxon>Micrococcales</taxon>
        <taxon>Microbacteriaceae</taxon>
        <taxon>Clavibacter</taxon>
    </lineage>
</organism>
<sequence length="240" mass="25800">MSPYDSRMVDLPHEHRVEIAFLVASPVHRLEGRPSDGPRDEPGEPPSRVSVRVRAGLGIVGDRYFGQRAHRTAAVTVMAVESVERVARELGVEAGLDPVDTRRNVLLRGADVDRLRGMRFSIDSGHGPVEFQGHRPANPCAWMDVMLAPGAFRALRGRGGVRCEPLGDGILTVGPAVLRTERPLGTRTATGRGSSDAPRRASGIPDQWTGVPPVTAIVSPLVKLDSWLARNTYVAAISAG</sequence>
<dbReference type="EMBL" id="MDHH01000001">
    <property type="protein sequence ID" value="OUE05098.1"/>
    <property type="molecule type" value="Genomic_DNA"/>
</dbReference>